<dbReference type="AlphaFoldDB" id="A0AAV7NZY8"/>
<evidence type="ECO:0000313" key="2">
    <source>
        <dbReference type="EMBL" id="KAJ1118460.1"/>
    </source>
</evidence>
<sequence length="173" mass="17971">MSVAALLFEICCDSDSATGLSPAHQPGSRSCIATLLGHAATGSGTLRTPGKPSLLRPGGSRCTRQQPPPGPTATTGPSSSGPSRSPGVSPGGRAAITFSYCFNCRGGSVPPPTRSRVRPRPGLWVRWILQATSIGRLSSPLRTLGCPTDGPVLAAPNNSGQRLSTQIWWRLPF</sequence>
<organism evidence="2 3">
    <name type="scientific">Pleurodeles waltl</name>
    <name type="common">Iberian ribbed newt</name>
    <dbReference type="NCBI Taxonomy" id="8319"/>
    <lineage>
        <taxon>Eukaryota</taxon>
        <taxon>Metazoa</taxon>
        <taxon>Chordata</taxon>
        <taxon>Craniata</taxon>
        <taxon>Vertebrata</taxon>
        <taxon>Euteleostomi</taxon>
        <taxon>Amphibia</taxon>
        <taxon>Batrachia</taxon>
        <taxon>Caudata</taxon>
        <taxon>Salamandroidea</taxon>
        <taxon>Salamandridae</taxon>
        <taxon>Pleurodelinae</taxon>
        <taxon>Pleurodeles</taxon>
    </lineage>
</organism>
<dbReference type="EMBL" id="JANPWB010000012">
    <property type="protein sequence ID" value="KAJ1118460.1"/>
    <property type="molecule type" value="Genomic_DNA"/>
</dbReference>
<name>A0AAV7NZY8_PLEWA</name>
<accession>A0AAV7NZY8</accession>
<protein>
    <submittedName>
        <fullName evidence="2">Uncharacterized protein</fullName>
    </submittedName>
</protein>
<feature type="compositionally biased region" description="Low complexity" evidence="1">
    <location>
        <begin position="72"/>
        <end position="90"/>
    </location>
</feature>
<gene>
    <name evidence="2" type="ORF">NDU88_006651</name>
</gene>
<feature type="region of interest" description="Disordered" evidence="1">
    <location>
        <begin position="42"/>
        <end position="90"/>
    </location>
</feature>
<evidence type="ECO:0000313" key="3">
    <source>
        <dbReference type="Proteomes" id="UP001066276"/>
    </source>
</evidence>
<reference evidence="2" key="1">
    <citation type="journal article" date="2022" name="bioRxiv">
        <title>Sequencing and chromosome-scale assembly of the giantPleurodeles waltlgenome.</title>
        <authorList>
            <person name="Brown T."/>
            <person name="Elewa A."/>
            <person name="Iarovenko S."/>
            <person name="Subramanian E."/>
            <person name="Araus A.J."/>
            <person name="Petzold A."/>
            <person name="Susuki M."/>
            <person name="Suzuki K.-i.T."/>
            <person name="Hayashi T."/>
            <person name="Toyoda A."/>
            <person name="Oliveira C."/>
            <person name="Osipova E."/>
            <person name="Leigh N.D."/>
            <person name="Simon A."/>
            <person name="Yun M.H."/>
        </authorList>
    </citation>
    <scope>NUCLEOTIDE SEQUENCE</scope>
    <source>
        <strain evidence="2">20211129_DDA</strain>
        <tissue evidence="2">Liver</tissue>
    </source>
</reference>
<evidence type="ECO:0000256" key="1">
    <source>
        <dbReference type="SAM" id="MobiDB-lite"/>
    </source>
</evidence>
<comment type="caution">
    <text evidence="2">The sequence shown here is derived from an EMBL/GenBank/DDBJ whole genome shotgun (WGS) entry which is preliminary data.</text>
</comment>
<dbReference type="Proteomes" id="UP001066276">
    <property type="component" value="Chromosome 8"/>
</dbReference>
<keyword evidence="3" id="KW-1185">Reference proteome</keyword>
<proteinExistence type="predicted"/>